<evidence type="ECO:0000313" key="13">
    <source>
        <dbReference type="Ensembl" id="ENSSVLP00005020174.1"/>
    </source>
</evidence>
<dbReference type="AlphaFoldDB" id="A0A8D2JMI5"/>
<dbReference type="GO" id="GO:0030036">
    <property type="term" value="P:actin cytoskeleton organization"/>
    <property type="evidence" value="ECO:0007669"/>
    <property type="project" value="InterPro"/>
</dbReference>
<dbReference type="GO" id="GO:0005886">
    <property type="term" value="C:plasma membrane"/>
    <property type="evidence" value="ECO:0007669"/>
    <property type="project" value="UniProtKB-SubCell"/>
</dbReference>
<dbReference type="GO" id="GO:0060271">
    <property type="term" value="P:cilium assembly"/>
    <property type="evidence" value="ECO:0007669"/>
    <property type="project" value="TreeGrafter"/>
</dbReference>
<keyword evidence="10" id="KW-0009">Actin-binding</keyword>
<dbReference type="GO" id="GO:0015629">
    <property type="term" value="C:actin cytoskeleton"/>
    <property type="evidence" value="ECO:0007669"/>
    <property type="project" value="TreeGrafter"/>
</dbReference>
<dbReference type="Proteomes" id="UP000694564">
    <property type="component" value="Unassembled WGS sequence"/>
</dbReference>
<dbReference type="Gene3D" id="1.10.418.10">
    <property type="entry name" value="Calponin-like domain"/>
    <property type="match status" value="2"/>
</dbReference>
<dbReference type="FunFam" id="1.10.418.10:FF:000015">
    <property type="entry name" value="Parvin beta"/>
    <property type="match status" value="1"/>
</dbReference>
<evidence type="ECO:0000256" key="2">
    <source>
        <dbReference type="ARBA" id="ARBA00004245"/>
    </source>
</evidence>
<organism evidence="13 14">
    <name type="scientific">Sciurus vulgaris</name>
    <name type="common">Eurasian red squirrel</name>
    <dbReference type="NCBI Taxonomy" id="55149"/>
    <lineage>
        <taxon>Eukaryota</taxon>
        <taxon>Metazoa</taxon>
        <taxon>Chordata</taxon>
        <taxon>Craniata</taxon>
        <taxon>Vertebrata</taxon>
        <taxon>Euteleostomi</taxon>
        <taxon>Mammalia</taxon>
        <taxon>Eutheria</taxon>
        <taxon>Euarchontoglires</taxon>
        <taxon>Glires</taxon>
        <taxon>Rodentia</taxon>
        <taxon>Sciuromorpha</taxon>
        <taxon>Sciuridae</taxon>
        <taxon>Sciurinae</taxon>
        <taxon>Sciurini</taxon>
        <taxon>Sciurus</taxon>
    </lineage>
</organism>
<keyword evidence="6" id="KW-0963">Cytoplasm</keyword>
<keyword evidence="8" id="KW-0130">Cell adhesion</keyword>
<dbReference type="GO" id="GO:0003779">
    <property type="term" value="F:actin binding"/>
    <property type="evidence" value="ECO:0007669"/>
    <property type="project" value="UniProtKB-KW"/>
</dbReference>
<dbReference type="SUPFAM" id="SSF47576">
    <property type="entry name" value="Calponin-homology domain, CH-domain"/>
    <property type="match status" value="1"/>
</dbReference>
<dbReference type="PROSITE" id="PS50021">
    <property type="entry name" value="CH"/>
    <property type="match status" value="2"/>
</dbReference>
<dbReference type="Ensembl" id="ENSSVLT00005022499.1">
    <property type="protein sequence ID" value="ENSSVLP00005020174.1"/>
    <property type="gene ID" value="ENSSVLG00005016141.1"/>
</dbReference>
<dbReference type="PANTHER" id="PTHR12114">
    <property type="entry name" value="PARVIN"/>
    <property type="match status" value="1"/>
</dbReference>
<dbReference type="GO" id="GO:0005925">
    <property type="term" value="C:focal adhesion"/>
    <property type="evidence" value="ECO:0007669"/>
    <property type="project" value="UniProtKB-SubCell"/>
</dbReference>
<evidence type="ECO:0000256" key="7">
    <source>
        <dbReference type="ARBA" id="ARBA00022737"/>
    </source>
</evidence>
<reference evidence="13" key="2">
    <citation type="submission" date="2025-09" db="UniProtKB">
        <authorList>
            <consortium name="Ensembl"/>
        </authorList>
    </citation>
    <scope>IDENTIFICATION</scope>
</reference>
<feature type="domain" description="Calponin-homology (CH)" evidence="12">
    <location>
        <begin position="119"/>
        <end position="226"/>
    </location>
</feature>
<evidence type="ECO:0000256" key="5">
    <source>
        <dbReference type="ARBA" id="ARBA00005666"/>
    </source>
</evidence>
<proteinExistence type="inferred from homology"/>
<evidence type="ECO:0000256" key="9">
    <source>
        <dbReference type="ARBA" id="ARBA00022949"/>
    </source>
</evidence>
<evidence type="ECO:0000313" key="14">
    <source>
        <dbReference type="Proteomes" id="UP000694564"/>
    </source>
</evidence>
<protein>
    <recommendedName>
        <fullName evidence="12">Calponin-homology (CH) domain-containing protein</fullName>
    </recommendedName>
</protein>
<dbReference type="InterPro" id="IPR001715">
    <property type="entry name" value="CH_dom"/>
</dbReference>
<keyword evidence="11" id="KW-0206">Cytoskeleton</keyword>
<keyword evidence="7" id="KW-0677">Repeat</keyword>
<comment type="similarity">
    <text evidence="5">Belongs to the parvin family.</text>
</comment>
<accession>A0A8D2JMI5</accession>
<evidence type="ECO:0000256" key="11">
    <source>
        <dbReference type="ARBA" id="ARBA00023212"/>
    </source>
</evidence>
<name>A0A8D2JMI5_SCIVU</name>
<dbReference type="GeneTree" id="ENSGT00950000183194"/>
<evidence type="ECO:0000256" key="6">
    <source>
        <dbReference type="ARBA" id="ARBA00022490"/>
    </source>
</evidence>
<dbReference type="InterPro" id="IPR036872">
    <property type="entry name" value="CH_dom_sf"/>
</dbReference>
<dbReference type="CDD" id="cd21337">
    <property type="entry name" value="CH_PARVA_rpt2"/>
    <property type="match status" value="1"/>
</dbReference>
<feature type="domain" description="Calponin-homology (CH)" evidence="12">
    <location>
        <begin position="258"/>
        <end position="365"/>
    </location>
</feature>
<dbReference type="GO" id="GO:0071963">
    <property type="term" value="P:establishment or maintenance of cell polarity regulating cell shape"/>
    <property type="evidence" value="ECO:0007669"/>
    <property type="project" value="TreeGrafter"/>
</dbReference>
<comment type="subcellular location">
    <subcellularLocation>
        <location evidence="3">Cell junction</location>
        <location evidence="3">Focal adhesion</location>
    </subcellularLocation>
    <subcellularLocation>
        <location evidence="4">Cell membrane</location>
        <topology evidence="4">Peripheral membrane protein</topology>
        <orientation evidence="4">Cytoplasmic side</orientation>
    </subcellularLocation>
    <subcellularLocation>
        <location evidence="2">Cytoplasm</location>
        <location evidence="2">Cytoskeleton</location>
    </subcellularLocation>
    <subcellularLocation>
        <location evidence="1">Cytoplasm</location>
        <location evidence="1">Myofibril</location>
        <location evidence="1">Sarcomere</location>
        <location evidence="1">Z line</location>
    </subcellularLocation>
</comment>
<dbReference type="GO" id="GO:0030018">
    <property type="term" value="C:Z disc"/>
    <property type="evidence" value="ECO:0007669"/>
    <property type="project" value="UniProtKB-SubCell"/>
</dbReference>
<dbReference type="InterPro" id="IPR028433">
    <property type="entry name" value="Parvin"/>
</dbReference>
<evidence type="ECO:0000256" key="10">
    <source>
        <dbReference type="ARBA" id="ARBA00023203"/>
    </source>
</evidence>
<evidence type="ECO:0000256" key="1">
    <source>
        <dbReference type="ARBA" id="ARBA00004216"/>
    </source>
</evidence>
<keyword evidence="9" id="KW-0965">Cell junction</keyword>
<dbReference type="FunFam" id="1.10.418.10:FF:000011">
    <property type="entry name" value="Parvin, beta"/>
    <property type="match status" value="1"/>
</dbReference>
<evidence type="ECO:0000256" key="8">
    <source>
        <dbReference type="ARBA" id="ARBA00022889"/>
    </source>
</evidence>
<sequence length="411" mass="46611">MEQFEGPKFAAVCAWPHRGLNWVPVRLTSKFTHIATLREPQRVVPLSGKSPKPPGENVKHSDFISDGLEKVLEMCSLKYPQGDSRYELLSKSDVLELCKIIKELRTMVDPNSRSDPKLQELMKVLIDWINDVLVGERIIVKDLAVDLYDGQVLQKLFEKLESEKLNVAEVTQSEIAQKQKLQTVLEKINETLKLPPRSIKWNVDSVHAKSLVAILHLLVALSHYSGHQSDSQTMFPSKWLHERDAFDTLFDHTPDKLNVVKKTLITFVNKHLNKLNLEVTELETQFADGVYLVLLMGLLEGYFVPLHSFFLTPDSFEQKVLNVSFAFELMQDGGLEKPKPRPEDIVNCDLKSTLRVLYNLFTKYRNMERRPALPLPAALAAGGLDQPRNHLTLLVPIPCCVLSTSSATAQR</sequence>
<evidence type="ECO:0000259" key="12">
    <source>
        <dbReference type="PROSITE" id="PS50021"/>
    </source>
</evidence>
<evidence type="ECO:0000256" key="3">
    <source>
        <dbReference type="ARBA" id="ARBA00004246"/>
    </source>
</evidence>
<keyword evidence="14" id="KW-1185">Reference proteome</keyword>
<evidence type="ECO:0000256" key="4">
    <source>
        <dbReference type="ARBA" id="ARBA00004413"/>
    </source>
</evidence>
<dbReference type="PANTHER" id="PTHR12114:SF6">
    <property type="entry name" value="ALPHA-PARVIN"/>
    <property type="match status" value="1"/>
</dbReference>
<dbReference type="GO" id="GO:0034446">
    <property type="term" value="P:substrate adhesion-dependent cell spreading"/>
    <property type="evidence" value="ECO:0007669"/>
    <property type="project" value="TreeGrafter"/>
</dbReference>
<dbReference type="Pfam" id="PF00307">
    <property type="entry name" value="CH"/>
    <property type="match status" value="2"/>
</dbReference>
<reference evidence="13" key="1">
    <citation type="submission" date="2025-08" db="UniProtKB">
        <authorList>
            <consortium name="Ensembl"/>
        </authorList>
    </citation>
    <scope>IDENTIFICATION</scope>
</reference>